<reference evidence="3 4" key="1">
    <citation type="submission" date="2016-07" db="EMBL/GenBank/DDBJ databases">
        <title>Pervasive Adenine N6-methylation of Active Genes in Fungi.</title>
        <authorList>
            <consortium name="DOE Joint Genome Institute"/>
            <person name="Mondo S.J."/>
            <person name="Dannebaum R.O."/>
            <person name="Kuo R.C."/>
            <person name="Labutti K."/>
            <person name="Haridas S."/>
            <person name="Kuo A."/>
            <person name="Salamov A."/>
            <person name="Ahrendt S.R."/>
            <person name="Lipzen A."/>
            <person name="Sullivan W."/>
            <person name="Andreopoulos W.B."/>
            <person name="Clum A."/>
            <person name="Lindquist E."/>
            <person name="Daum C."/>
            <person name="Ramamoorthy G.K."/>
            <person name="Gryganskyi A."/>
            <person name="Culley D."/>
            <person name="Magnuson J.K."/>
            <person name="James T.Y."/>
            <person name="O'Malley M.A."/>
            <person name="Stajich J.E."/>
            <person name="Spatafora J.W."/>
            <person name="Visel A."/>
            <person name="Grigoriev I.V."/>
        </authorList>
    </citation>
    <scope>NUCLEOTIDE SEQUENCE [LARGE SCALE GENOMIC DNA]</scope>
    <source>
        <strain evidence="3 4">NRRL 1336</strain>
    </source>
</reference>
<dbReference type="AlphaFoldDB" id="A0A1X2IN71"/>
<sequence>MTANYYEILELEVDATDHDIKKSYRKLALKYHPDKNPSPEAAEKFKEISHAYEILSDPKKRQLYDTEGEGGGSSYTSSSYDHYAHDPFAHFHFHSPEDIFAQFFGTSHPFGSFGGPRRGGGGGMFQSMFDDPFFSHGPSQSMFGGSMMMGGGMGGMGGMGSQMQQQQFGGGGMFGGATTSFSSSSSFGGGGVSQSTSTSIRNVNGVQQRVTVTTVQDQNGTHVTEDYGNGRRRVVINGVEHENTLANSANRISGSQQFQQQQQQQIGTSQQQQYQGSFNSPYY</sequence>
<proteinExistence type="predicted"/>
<dbReference type="EMBL" id="MCGE01000007">
    <property type="protein sequence ID" value="ORZ19472.1"/>
    <property type="molecule type" value="Genomic_DNA"/>
</dbReference>
<dbReference type="InterPro" id="IPR018253">
    <property type="entry name" value="DnaJ_domain_CS"/>
</dbReference>
<dbReference type="SUPFAM" id="SSF46565">
    <property type="entry name" value="Chaperone J-domain"/>
    <property type="match status" value="1"/>
</dbReference>
<name>A0A1X2IN71_9FUNG</name>
<dbReference type="SMART" id="SM00271">
    <property type="entry name" value="DnaJ"/>
    <property type="match status" value="1"/>
</dbReference>
<dbReference type="OrthoDB" id="10250354at2759"/>
<dbReference type="PANTHER" id="PTHR43948:SF10">
    <property type="entry name" value="MRJ, ISOFORM E"/>
    <property type="match status" value="1"/>
</dbReference>
<evidence type="ECO:0000313" key="4">
    <source>
        <dbReference type="Proteomes" id="UP000193560"/>
    </source>
</evidence>
<dbReference type="PROSITE" id="PS50076">
    <property type="entry name" value="DNAJ_2"/>
    <property type="match status" value="1"/>
</dbReference>
<dbReference type="Gene3D" id="1.10.287.110">
    <property type="entry name" value="DnaJ domain"/>
    <property type="match status" value="1"/>
</dbReference>
<accession>A0A1X2IN71</accession>
<dbReference type="PROSITE" id="PS00636">
    <property type="entry name" value="DNAJ_1"/>
    <property type="match status" value="1"/>
</dbReference>
<evidence type="ECO:0000256" key="1">
    <source>
        <dbReference type="SAM" id="MobiDB-lite"/>
    </source>
</evidence>
<dbReference type="PANTHER" id="PTHR43948">
    <property type="entry name" value="DNAJ HOMOLOG SUBFAMILY B"/>
    <property type="match status" value="1"/>
</dbReference>
<dbReference type="GO" id="GO:0051082">
    <property type="term" value="F:unfolded protein binding"/>
    <property type="evidence" value="ECO:0007669"/>
    <property type="project" value="TreeGrafter"/>
</dbReference>
<protein>
    <submittedName>
        <fullName evidence="3">DnaJ domain-containing protein</fullName>
    </submittedName>
</protein>
<comment type="caution">
    <text evidence="3">The sequence shown here is derived from an EMBL/GenBank/DDBJ whole genome shotgun (WGS) entry which is preliminary data.</text>
</comment>
<evidence type="ECO:0000259" key="2">
    <source>
        <dbReference type="PROSITE" id="PS50076"/>
    </source>
</evidence>
<dbReference type="STRING" id="90262.A0A1X2IN71"/>
<organism evidence="3 4">
    <name type="scientific">Absidia repens</name>
    <dbReference type="NCBI Taxonomy" id="90262"/>
    <lineage>
        <taxon>Eukaryota</taxon>
        <taxon>Fungi</taxon>
        <taxon>Fungi incertae sedis</taxon>
        <taxon>Mucoromycota</taxon>
        <taxon>Mucoromycotina</taxon>
        <taxon>Mucoromycetes</taxon>
        <taxon>Mucorales</taxon>
        <taxon>Cunninghamellaceae</taxon>
        <taxon>Absidia</taxon>
    </lineage>
</organism>
<feature type="region of interest" description="Disordered" evidence="1">
    <location>
        <begin position="253"/>
        <end position="283"/>
    </location>
</feature>
<dbReference type="InterPro" id="IPR001623">
    <property type="entry name" value="DnaJ_domain"/>
</dbReference>
<dbReference type="InterPro" id="IPR036869">
    <property type="entry name" value="J_dom_sf"/>
</dbReference>
<dbReference type="GO" id="GO:0005737">
    <property type="term" value="C:cytoplasm"/>
    <property type="evidence" value="ECO:0007669"/>
    <property type="project" value="TreeGrafter"/>
</dbReference>
<dbReference type="GO" id="GO:0051087">
    <property type="term" value="F:protein-folding chaperone binding"/>
    <property type="evidence" value="ECO:0007669"/>
    <property type="project" value="TreeGrafter"/>
</dbReference>
<dbReference type="Pfam" id="PF00226">
    <property type="entry name" value="DnaJ"/>
    <property type="match status" value="1"/>
</dbReference>
<evidence type="ECO:0000313" key="3">
    <source>
        <dbReference type="EMBL" id="ORZ19472.1"/>
    </source>
</evidence>
<dbReference type="PRINTS" id="PR00625">
    <property type="entry name" value="JDOMAIN"/>
</dbReference>
<dbReference type="CDD" id="cd06257">
    <property type="entry name" value="DnaJ"/>
    <property type="match status" value="1"/>
</dbReference>
<feature type="compositionally biased region" description="Low complexity" evidence="1">
    <location>
        <begin position="253"/>
        <end position="277"/>
    </location>
</feature>
<feature type="domain" description="J" evidence="2">
    <location>
        <begin position="4"/>
        <end position="68"/>
    </location>
</feature>
<gene>
    <name evidence="3" type="ORF">BCR42DRAFT_489406</name>
</gene>
<dbReference type="GO" id="GO:0044183">
    <property type="term" value="F:protein folding chaperone"/>
    <property type="evidence" value="ECO:0007669"/>
    <property type="project" value="TreeGrafter"/>
</dbReference>
<keyword evidence="4" id="KW-1185">Reference proteome</keyword>
<dbReference type="Proteomes" id="UP000193560">
    <property type="component" value="Unassembled WGS sequence"/>
</dbReference>